<dbReference type="Pfam" id="PF00496">
    <property type="entry name" value="SBP_bac_5"/>
    <property type="match status" value="1"/>
</dbReference>
<dbReference type="Gene3D" id="3.10.105.10">
    <property type="entry name" value="Dipeptide-binding Protein, Domain 3"/>
    <property type="match status" value="1"/>
</dbReference>
<protein>
    <submittedName>
        <fullName evidence="7">Peptide-binding protein</fullName>
    </submittedName>
</protein>
<dbReference type="InterPro" id="IPR000914">
    <property type="entry name" value="SBP_5_dom"/>
</dbReference>
<gene>
    <name evidence="7" type="ORF">JK363_35535</name>
</gene>
<dbReference type="Gene3D" id="3.40.190.10">
    <property type="entry name" value="Periplasmic binding protein-like II"/>
    <property type="match status" value="1"/>
</dbReference>
<evidence type="ECO:0000313" key="8">
    <source>
        <dbReference type="Proteomes" id="UP000634229"/>
    </source>
</evidence>
<dbReference type="InterPro" id="IPR030678">
    <property type="entry name" value="Peptide/Ni-bd"/>
</dbReference>
<dbReference type="PANTHER" id="PTHR30290">
    <property type="entry name" value="PERIPLASMIC BINDING COMPONENT OF ABC TRANSPORTER"/>
    <property type="match status" value="1"/>
</dbReference>
<dbReference type="RefSeq" id="WP_201881741.1">
    <property type="nucleotide sequence ID" value="NZ_JAERRF010000034.1"/>
</dbReference>
<evidence type="ECO:0000256" key="3">
    <source>
        <dbReference type="ARBA" id="ARBA00022448"/>
    </source>
</evidence>
<reference evidence="7 8" key="1">
    <citation type="submission" date="2021-01" db="EMBL/GenBank/DDBJ databases">
        <title>WGS of actinomycetes isolated from Thailand.</title>
        <authorList>
            <person name="Thawai C."/>
        </authorList>
    </citation>
    <scope>NUCLEOTIDE SEQUENCE [LARGE SCALE GENOMIC DNA]</scope>
    <source>
        <strain evidence="7 8">CA1R205</strain>
    </source>
</reference>
<keyword evidence="3" id="KW-0813">Transport</keyword>
<dbReference type="PANTHER" id="PTHR30290:SF10">
    <property type="entry name" value="PERIPLASMIC OLIGOPEPTIDE-BINDING PROTEIN-RELATED"/>
    <property type="match status" value="1"/>
</dbReference>
<evidence type="ECO:0000256" key="4">
    <source>
        <dbReference type="ARBA" id="ARBA00022729"/>
    </source>
</evidence>
<feature type="chain" id="PRO_5045722112" evidence="5">
    <location>
        <begin position="24"/>
        <end position="534"/>
    </location>
</feature>
<proteinExistence type="inferred from homology"/>
<evidence type="ECO:0000256" key="5">
    <source>
        <dbReference type="SAM" id="SignalP"/>
    </source>
</evidence>
<dbReference type="PIRSF" id="PIRSF002741">
    <property type="entry name" value="MppA"/>
    <property type="match status" value="1"/>
</dbReference>
<comment type="similarity">
    <text evidence="2">Belongs to the bacterial solute-binding protein 5 family.</text>
</comment>
<dbReference type="Proteomes" id="UP000634229">
    <property type="component" value="Unassembled WGS sequence"/>
</dbReference>
<organism evidence="7 8">
    <name type="scientific">Streptomyces coffeae</name>
    <dbReference type="NCBI Taxonomy" id="621382"/>
    <lineage>
        <taxon>Bacteria</taxon>
        <taxon>Bacillati</taxon>
        <taxon>Actinomycetota</taxon>
        <taxon>Actinomycetes</taxon>
        <taxon>Kitasatosporales</taxon>
        <taxon>Streptomycetaceae</taxon>
        <taxon>Streptomyces</taxon>
    </lineage>
</organism>
<evidence type="ECO:0000256" key="1">
    <source>
        <dbReference type="ARBA" id="ARBA00004196"/>
    </source>
</evidence>
<feature type="signal peptide" evidence="5">
    <location>
        <begin position="1"/>
        <end position="23"/>
    </location>
</feature>
<comment type="subcellular location">
    <subcellularLocation>
        <location evidence="1">Cell envelope</location>
    </subcellularLocation>
</comment>
<sequence length="534" mass="59315">MKRKSLVLPAVAGLLMSALTACGGTDGSGSDGDALVLGSTDGIEATKEAPAPLDPDLAYDFASWSVLHNTFQTLMRLPRSGTEPIPDAAEKCGFQDRQSEQYRCTLRSGLKFSNGHALTSEDVKFSLERILRINNPNGPVSLLSNVDKVETPSDREVVIHLASPDATFPSKLTTPAAAILDSEVYEPDRLHKGFEMVGSGPYQAKTEVRDNRLTKVNFTKNPHYKGDVEPKADTVEMRFYKTSAELERALVKGDVDVVHRGFSPDQIDRLNRGKVKGVRLFEASGQGIRYLGFNTADRSVKNKAIRQAMAHLVDRQALVRDVYKRTGVPLYSLIPSNVTTHTNSFHNEYGDPDPAAARRVLRQAGIHTPVKLTMTYTTDHYGPETAQEFKELKRQLNDSGLFSIKIKGVRWAEFRPKLIKREYPVYGMGWLPDFPDPDNYIAPFLTKDNFLNSPYRNSVIQDELIPKTRQEAQRALASKDFQSIQNAVADDVPYLPLWQGNTYVAARENITGAEYAYDSSTTLQLWELGRGAGG</sequence>
<evidence type="ECO:0000313" key="7">
    <source>
        <dbReference type="EMBL" id="MBL1101855.1"/>
    </source>
</evidence>
<feature type="domain" description="Solute-binding protein family 5" evidence="6">
    <location>
        <begin position="83"/>
        <end position="450"/>
    </location>
</feature>
<accession>A0ABS1NP21</accession>
<name>A0ABS1NP21_9ACTN</name>
<dbReference type="EMBL" id="JAERRF010000034">
    <property type="protein sequence ID" value="MBL1101855.1"/>
    <property type="molecule type" value="Genomic_DNA"/>
</dbReference>
<keyword evidence="4 5" id="KW-0732">Signal</keyword>
<keyword evidence="8" id="KW-1185">Reference proteome</keyword>
<evidence type="ECO:0000256" key="2">
    <source>
        <dbReference type="ARBA" id="ARBA00005695"/>
    </source>
</evidence>
<evidence type="ECO:0000259" key="6">
    <source>
        <dbReference type="Pfam" id="PF00496"/>
    </source>
</evidence>
<dbReference type="SUPFAM" id="SSF53850">
    <property type="entry name" value="Periplasmic binding protein-like II"/>
    <property type="match status" value="1"/>
</dbReference>
<dbReference type="PROSITE" id="PS51257">
    <property type="entry name" value="PROKAR_LIPOPROTEIN"/>
    <property type="match status" value="1"/>
</dbReference>
<dbReference type="InterPro" id="IPR039424">
    <property type="entry name" value="SBP_5"/>
</dbReference>
<dbReference type="Gene3D" id="3.90.76.10">
    <property type="entry name" value="Dipeptide-binding Protein, Domain 1"/>
    <property type="match status" value="1"/>
</dbReference>
<comment type="caution">
    <text evidence="7">The sequence shown here is derived from an EMBL/GenBank/DDBJ whole genome shotgun (WGS) entry which is preliminary data.</text>
</comment>